<keyword evidence="4" id="KW-1185">Reference proteome</keyword>
<dbReference type="Proteomes" id="UP000225740">
    <property type="component" value="Unassembled WGS sequence"/>
</dbReference>
<dbReference type="InterPro" id="IPR006016">
    <property type="entry name" value="UspA"/>
</dbReference>
<dbReference type="PRINTS" id="PR01438">
    <property type="entry name" value="UNVRSLSTRESS"/>
</dbReference>
<feature type="domain" description="UspA" evidence="2">
    <location>
        <begin position="153"/>
        <end position="280"/>
    </location>
</feature>
<organism evidence="3 4">
    <name type="scientific">Rhodopirellula bahusiensis</name>
    <dbReference type="NCBI Taxonomy" id="2014065"/>
    <lineage>
        <taxon>Bacteria</taxon>
        <taxon>Pseudomonadati</taxon>
        <taxon>Planctomycetota</taxon>
        <taxon>Planctomycetia</taxon>
        <taxon>Pirellulales</taxon>
        <taxon>Pirellulaceae</taxon>
        <taxon>Rhodopirellula</taxon>
    </lineage>
</organism>
<dbReference type="RefSeq" id="WP_099263716.1">
    <property type="nucleotide sequence ID" value="NZ_NIZW01000030.1"/>
</dbReference>
<dbReference type="CDD" id="cd00293">
    <property type="entry name" value="USP-like"/>
    <property type="match status" value="2"/>
</dbReference>
<dbReference type="InterPro" id="IPR051688">
    <property type="entry name" value="USP_A"/>
</dbReference>
<sequence length="299" mass="32952">MKKILLTIDGSDASLEAARFMVQLNFRQPVEIVVATVIHEPPSQKSFLVDGWSKAWLLRKREQANRSFEEVQAIFGDLDVQFQQVVREGHPGETIVSLAKELQPDLVVVGAKGHSAVERILLGSTSDYVATHVPGSVLVVRQSDDAGRPERLRIAIGCDPSQQTETALDEFMRLGWAGEADVRVLSVTDRSVVDDFSEDEVSRRCLENAFEKLNAVAPSSRGMVIHCDHVGDGLVDYVDSNQVDLVIVGETPRGGFERMLLGSTTRFVLRHASSSVLIARRRRSEDAQDESVSEQTASV</sequence>
<proteinExistence type="inferred from homology"/>
<gene>
    <name evidence="3" type="ORF">CEE69_26875</name>
</gene>
<feature type="domain" description="UspA" evidence="2">
    <location>
        <begin position="1"/>
        <end position="141"/>
    </location>
</feature>
<comment type="caution">
    <text evidence="3">The sequence shown here is derived from an EMBL/GenBank/DDBJ whole genome shotgun (WGS) entry which is preliminary data.</text>
</comment>
<evidence type="ECO:0000256" key="1">
    <source>
        <dbReference type="ARBA" id="ARBA00008791"/>
    </source>
</evidence>
<dbReference type="PANTHER" id="PTHR43010">
    <property type="entry name" value="UNIVERSAL STRESS PROTEIN SLR1230"/>
    <property type="match status" value="1"/>
</dbReference>
<name>A0A2G1VZP4_9BACT</name>
<evidence type="ECO:0000313" key="4">
    <source>
        <dbReference type="Proteomes" id="UP000225740"/>
    </source>
</evidence>
<reference evidence="3 4" key="1">
    <citation type="submission" date="2017-06" db="EMBL/GenBank/DDBJ databases">
        <title>Description of Rhodopirellula bahusiensis sp. nov.</title>
        <authorList>
            <person name="Kizina J."/>
            <person name="Harder J."/>
        </authorList>
    </citation>
    <scope>NUCLEOTIDE SEQUENCE [LARGE SCALE GENOMIC DNA]</scope>
    <source>
        <strain evidence="3 4">SWK21</strain>
    </source>
</reference>
<dbReference type="PANTHER" id="PTHR43010:SF1">
    <property type="entry name" value="USPA DOMAIN-CONTAINING PROTEIN"/>
    <property type="match status" value="1"/>
</dbReference>
<dbReference type="AlphaFoldDB" id="A0A2G1VZP4"/>
<dbReference type="OrthoDB" id="6368426at2"/>
<dbReference type="Pfam" id="PF00582">
    <property type="entry name" value="Usp"/>
    <property type="match status" value="2"/>
</dbReference>
<dbReference type="InterPro" id="IPR006015">
    <property type="entry name" value="Universal_stress_UspA"/>
</dbReference>
<comment type="similarity">
    <text evidence="1">Belongs to the universal stress protein A family.</text>
</comment>
<dbReference type="EMBL" id="NIZW01000030">
    <property type="protein sequence ID" value="PHQ32266.1"/>
    <property type="molecule type" value="Genomic_DNA"/>
</dbReference>
<accession>A0A2G1VZP4</accession>
<protein>
    <submittedName>
        <fullName evidence="3">Universal stress protein</fullName>
    </submittedName>
</protein>
<evidence type="ECO:0000313" key="3">
    <source>
        <dbReference type="EMBL" id="PHQ32266.1"/>
    </source>
</evidence>
<dbReference type="InterPro" id="IPR014729">
    <property type="entry name" value="Rossmann-like_a/b/a_fold"/>
</dbReference>
<dbReference type="Gene3D" id="3.40.50.620">
    <property type="entry name" value="HUPs"/>
    <property type="match status" value="2"/>
</dbReference>
<dbReference type="GeneID" id="90611511"/>
<evidence type="ECO:0000259" key="2">
    <source>
        <dbReference type="Pfam" id="PF00582"/>
    </source>
</evidence>
<dbReference type="SUPFAM" id="SSF52402">
    <property type="entry name" value="Adenine nucleotide alpha hydrolases-like"/>
    <property type="match status" value="2"/>
</dbReference>